<feature type="transmembrane region" description="Helical" evidence="1">
    <location>
        <begin position="40"/>
        <end position="64"/>
    </location>
</feature>
<dbReference type="AlphaFoldDB" id="A0A8T0TRM8"/>
<feature type="transmembrane region" description="Helical" evidence="1">
    <location>
        <begin position="108"/>
        <end position="124"/>
    </location>
</feature>
<comment type="caution">
    <text evidence="2">The sequence shown here is derived from an EMBL/GenBank/DDBJ whole genome shotgun (WGS) entry which is preliminary data.</text>
</comment>
<accession>A0A8T0TRM8</accession>
<name>A0A8T0TRM8_PANVG</name>
<protein>
    <submittedName>
        <fullName evidence="2">Uncharacterized protein</fullName>
    </submittedName>
</protein>
<feature type="transmembrane region" description="Helical" evidence="1">
    <location>
        <begin position="162"/>
        <end position="191"/>
    </location>
</feature>
<evidence type="ECO:0000313" key="3">
    <source>
        <dbReference type="Proteomes" id="UP000823388"/>
    </source>
</evidence>
<dbReference type="Proteomes" id="UP000823388">
    <property type="component" value="Chromosome 4K"/>
</dbReference>
<keyword evidence="1" id="KW-0472">Membrane</keyword>
<feature type="transmembrane region" description="Helical" evidence="1">
    <location>
        <begin position="131"/>
        <end position="156"/>
    </location>
</feature>
<keyword evidence="1" id="KW-1133">Transmembrane helix</keyword>
<evidence type="ECO:0000313" key="2">
    <source>
        <dbReference type="EMBL" id="KAG2611695.1"/>
    </source>
</evidence>
<reference evidence="2" key="1">
    <citation type="submission" date="2020-05" db="EMBL/GenBank/DDBJ databases">
        <title>WGS assembly of Panicum virgatum.</title>
        <authorList>
            <person name="Lovell J.T."/>
            <person name="Jenkins J."/>
            <person name="Shu S."/>
            <person name="Juenger T.E."/>
            <person name="Schmutz J."/>
        </authorList>
    </citation>
    <scope>NUCLEOTIDE SEQUENCE</scope>
    <source>
        <strain evidence="2">AP13</strain>
    </source>
</reference>
<dbReference type="EMBL" id="CM029043">
    <property type="protein sequence ID" value="KAG2611695.1"/>
    <property type="molecule type" value="Genomic_DNA"/>
</dbReference>
<gene>
    <name evidence="2" type="ORF">PVAP13_4KG234700</name>
</gene>
<keyword evidence="1" id="KW-0812">Transmembrane</keyword>
<keyword evidence="3" id="KW-1185">Reference proteome</keyword>
<dbReference type="OrthoDB" id="10424954at2759"/>
<evidence type="ECO:0000256" key="1">
    <source>
        <dbReference type="SAM" id="Phobius"/>
    </source>
</evidence>
<sequence length="197" mass="20663">MDDKAKDAAALPAAPAMDGKNLLPVSTGDTRRRRGMHAPFPAVLLVCLWSLVSAGLCTTMAAIFNSDDQTDCPTPIVNKSLWWSECYELTGSNDVAARALLHGLTRGSVPQAALAVLALLLAARRRVARRALALATLAVTVTNHCMLAWFAGLLFVGTSGDALGILLVAVVGAYVFLAAVLALFFFVALVLGGDIVD</sequence>
<proteinExistence type="predicted"/>
<organism evidence="2 3">
    <name type="scientific">Panicum virgatum</name>
    <name type="common">Blackwell switchgrass</name>
    <dbReference type="NCBI Taxonomy" id="38727"/>
    <lineage>
        <taxon>Eukaryota</taxon>
        <taxon>Viridiplantae</taxon>
        <taxon>Streptophyta</taxon>
        <taxon>Embryophyta</taxon>
        <taxon>Tracheophyta</taxon>
        <taxon>Spermatophyta</taxon>
        <taxon>Magnoliopsida</taxon>
        <taxon>Liliopsida</taxon>
        <taxon>Poales</taxon>
        <taxon>Poaceae</taxon>
        <taxon>PACMAD clade</taxon>
        <taxon>Panicoideae</taxon>
        <taxon>Panicodae</taxon>
        <taxon>Paniceae</taxon>
        <taxon>Panicinae</taxon>
        <taxon>Panicum</taxon>
        <taxon>Panicum sect. Hiantes</taxon>
    </lineage>
</organism>